<dbReference type="AlphaFoldDB" id="A0A1M4ENV4"/>
<proteinExistence type="predicted"/>
<evidence type="ECO:0000313" key="1">
    <source>
        <dbReference type="EMBL" id="SBP00504.1"/>
    </source>
</evidence>
<name>A0A1M4ENV4_9ACTN</name>
<sequence length="140" mass="14509">MTEHRHGESGVMGRFGRAIGLVAAGALAGGALVAGGVALADGLPWSGGDHVSYVKERRSIPAGYLSTNVVCPKGQQAVGGGYAHLGEHDRERPVIAEVNAPSNTSGKPDEVNNAWSFLFMNDKEEPTPIDVYVICAPIGG</sequence>
<organism evidence="1">
    <name type="scientific">Nonomuraea gerenzanensis</name>
    <dbReference type="NCBI Taxonomy" id="93944"/>
    <lineage>
        <taxon>Bacteria</taxon>
        <taxon>Bacillati</taxon>
        <taxon>Actinomycetota</taxon>
        <taxon>Actinomycetes</taxon>
        <taxon>Streptosporangiales</taxon>
        <taxon>Streptosporangiaceae</taxon>
        <taxon>Nonomuraea</taxon>
    </lineage>
</organism>
<protein>
    <submittedName>
        <fullName evidence="1">Uncharacterized protein</fullName>
    </submittedName>
</protein>
<reference evidence="1" key="1">
    <citation type="submission" date="2016-04" db="EMBL/GenBank/DDBJ databases">
        <authorList>
            <person name="Evans L.H."/>
            <person name="Alamgir A."/>
            <person name="Owens N."/>
            <person name="Weber N.D."/>
            <person name="Virtaneva K."/>
            <person name="Barbian K."/>
            <person name="Babar A."/>
            <person name="Rosenke K."/>
        </authorList>
    </citation>
    <scope>NUCLEOTIDE SEQUENCE</scope>
    <source>
        <strain evidence="1">Nono1</strain>
    </source>
</reference>
<gene>
    <name evidence="1" type="ORF">BN4615_P10020</name>
</gene>
<accession>A0A1M4ENV4</accession>
<dbReference type="EMBL" id="LT559118">
    <property type="protein sequence ID" value="SBP00504.1"/>
    <property type="molecule type" value="Genomic_DNA"/>
</dbReference>